<dbReference type="EMBL" id="KV441557">
    <property type="protein sequence ID" value="OAG01521.1"/>
    <property type="molecule type" value="Genomic_DNA"/>
</dbReference>
<protein>
    <recommendedName>
        <fullName evidence="4">Protein kinase domain-containing protein</fullName>
    </recommendedName>
</protein>
<name>A0A177C2X7_9PLEO</name>
<dbReference type="Gene3D" id="1.10.510.10">
    <property type="entry name" value="Transferase(Phosphotransferase) domain 1"/>
    <property type="match status" value="1"/>
</dbReference>
<sequence>MYDKDTSAAWLCLPRNLDTTPGFEDEEAQEEPPAHLFRPDSSADIPRHDANVGEKLHRKARAQLVVVRMYKSLDALRNEMETLNMMHDFKRSGDFIGPLGLRACYSIPTASWLCLRPIFGKSLEAFGQACLDTNRIPTYFVWHIFIRLLSAVEFVHAAGIAHGDLSSANVMLRCSLPDSPEREWPDVVLTGFEVEVDMDLYEDERREDVKRMAGILYTDVISQWSDSAMLMSFIDLTFPQADPLMQFAAELKALVDARLDQYVDLEDFDEWKSVAISERARGPGYCPAWIKTAAYDVLVTEKELGKAMGPPLVLRFGPGSEKFKRWVRARRTPVALPRTPTRGPARFGLLVIKFKIRKGEFANLAGTGQ</sequence>
<evidence type="ECO:0000313" key="3">
    <source>
        <dbReference type="Proteomes" id="UP000077069"/>
    </source>
</evidence>
<dbReference type="InParanoid" id="A0A177C2X7"/>
<dbReference type="Proteomes" id="UP000077069">
    <property type="component" value="Unassembled WGS sequence"/>
</dbReference>
<organism evidence="2 3">
    <name type="scientific">Paraphaeosphaeria sporulosa</name>
    <dbReference type="NCBI Taxonomy" id="1460663"/>
    <lineage>
        <taxon>Eukaryota</taxon>
        <taxon>Fungi</taxon>
        <taxon>Dikarya</taxon>
        <taxon>Ascomycota</taxon>
        <taxon>Pezizomycotina</taxon>
        <taxon>Dothideomycetes</taxon>
        <taxon>Pleosporomycetidae</taxon>
        <taxon>Pleosporales</taxon>
        <taxon>Massarineae</taxon>
        <taxon>Didymosphaeriaceae</taxon>
        <taxon>Paraphaeosphaeria</taxon>
    </lineage>
</organism>
<reference evidence="2 3" key="1">
    <citation type="submission" date="2016-05" db="EMBL/GenBank/DDBJ databases">
        <title>Comparative analysis of secretome profiles of manganese(II)-oxidizing ascomycete fungi.</title>
        <authorList>
            <consortium name="DOE Joint Genome Institute"/>
            <person name="Zeiner C.A."/>
            <person name="Purvine S.O."/>
            <person name="Zink E.M."/>
            <person name="Wu S."/>
            <person name="Pasa-Tolic L."/>
            <person name="Chaput D.L."/>
            <person name="Haridas S."/>
            <person name="Grigoriev I.V."/>
            <person name="Santelli C.M."/>
            <person name="Hansel C.M."/>
        </authorList>
    </citation>
    <scope>NUCLEOTIDE SEQUENCE [LARGE SCALE GENOMIC DNA]</scope>
    <source>
        <strain evidence="2 3">AP3s5-JAC2a</strain>
    </source>
</reference>
<accession>A0A177C2X7</accession>
<dbReference type="RefSeq" id="XP_018031886.1">
    <property type="nucleotide sequence ID" value="XM_018185564.1"/>
</dbReference>
<gene>
    <name evidence="2" type="ORF">CC84DRAFT_200703</name>
</gene>
<evidence type="ECO:0000256" key="1">
    <source>
        <dbReference type="SAM" id="MobiDB-lite"/>
    </source>
</evidence>
<dbReference type="GeneID" id="28769050"/>
<dbReference type="InterPro" id="IPR011009">
    <property type="entry name" value="Kinase-like_dom_sf"/>
</dbReference>
<keyword evidence="3" id="KW-1185">Reference proteome</keyword>
<dbReference type="SUPFAM" id="SSF56112">
    <property type="entry name" value="Protein kinase-like (PK-like)"/>
    <property type="match status" value="1"/>
</dbReference>
<feature type="region of interest" description="Disordered" evidence="1">
    <location>
        <begin position="21"/>
        <end position="48"/>
    </location>
</feature>
<dbReference type="AlphaFoldDB" id="A0A177C2X7"/>
<dbReference type="OrthoDB" id="5979581at2759"/>
<evidence type="ECO:0008006" key="4">
    <source>
        <dbReference type="Google" id="ProtNLM"/>
    </source>
</evidence>
<proteinExistence type="predicted"/>
<evidence type="ECO:0000313" key="2">
    <source>
        <dbReference type="EMBL" id="OAG01521.1"/>
    </source>
</evidence>